<feature type="region of interest" description="Disordered" evidence="4">
    <location>
        <begin position="213"/>
        <end position="270"/>
    </location>
</feature>
<evidence type="ECO:0000259" key="6">
    <source>
        <dbReference type="Pfam" id="PF04542"/>
    </source>
</evidence>
<evidence type="ECO:0000256" key="4">
    <source>
        <dbReference type="SAM" id="MobiDB-lite"/>
    </source>
</evidence>
<keyword evidence="2" id="KW-0731">Sigma factor</keyword>
<dbReference type="PANTHER" id="PTHR43133">
    <property type="entry name" value="RNA POLYMERASE ECF-TYPE SIGMA FACTO"/>
    <property type="match status" value="1"/>
</dbReference>
<evidence type="ECO:0000256" key="2">
    <source>
        <dbReference type="ARBA" id="ARBA00023082"/>
    </source>
</evidence>
<evidence type="ECO:0000313" key="8">
    <source>
        <dbReference type="Proteomes" id="UP001052739"/>
    </source>
</evidence>
<dbReference type="Pfam" id="PF04542">
    <property type="entry name" value="Sigma70_r2"/>
    <property type="match status" value="1"/>
</dbReference>
<feature type="region of interest" description="Disordered" evidence="4">
    <location>
        <begin position="326"/>
        <end position="439"/>
    </location>
</feature>
<sequence length="439" mass="46649">MEGEPNQRIRAGDRDAFAELFAELFDGHARGVHAYAVRLTGDWALAEDIMSLTFLEAWKQRKKLGDEVGDVRAWLLGVATNVARNTARAARRHRDEELDEVRREVPDFPVPRLGEERRLERRRHLLGRERARRPVPRRRYAVVLGAAAAVCAVLAGSVVLTRQTVPGPPPATAAAVSFLERAALAAAAEPPEPARADQYVYVRVVGHTTVLSENADGGMDRTLQREDGESWTPVDGSRPTFRREDGAGEPVEEGVGERDPADPGGPGAGSFASPTYAFAAALPSDPDALLTMLLADALRHHGPGSGSTAGPAQQAFVAVGDLLRGAFTPRRRRPRSSGRRPASPAWSSSPPPSTRRGAAGWPWPASTTASAPSGSSTPRRPATSASARSSPRRAPGAGAGPSSRPWRSSGTGSSTRPVGSRGPWRAGRQAGAADLRCPS</sequence>
<dbReference type="SUPFAM" id="SSF88946">
    <property type="entry name" value="Sigma2 domain of RNA polymerase sigma factors"/>
    <property type="match status" value="1"/>
</dbReference>
<gene>
    <name evidence="7" type="ORF">Shyd_63390</name>
</gene>
<evidence type="ECO:0000256" key="5">
    <source>
        <dbReference type="SAM" id="Phobius"/>
    </source>
</evidence>
<dbReference type="InterPro" id="IPR039425">
    <property type="entry name" value="RNA_pol_sigma-70-like"/>
</dbReference>
<reference evidence="7" key="1">
    <citation type="submission" date="2024-05" db="EMBL/GenBank/DDBJ databases">
        <title>Whole genome shotgun sequence of Streptomyces hydrogenans NBRC 13475.</title>
        <authorList>
            <person name="Komaki H."/>
            <person name="Tamura T."/>
        </authorList>
    </citation>
    <scope>NUCLEOTIDE SEQUENCE</scope>
    <source>
        <strain evidence="7">NBRC 13475</strain>
    </source>
</reference>
<feature type="compositionally biased region" description="Basic residues" evidence="4">
    <location>
        <begin position="329"/>
        <end position="338"/>
    </location>
</feature>
<keyword evidence="1" id="KW-0805">Transcription regulation</keyword>
<keyword evidence="5" id="KW-1133">Transmembrane helix</keyword>
<keyword evidence="3" id="KW-0804">Transcription</keyword>
<keyword evidence="5" id="KW-0812">Transmembrane</keyword>
<evidence type="ECO:0000256" key="3">
    <source>
        <dbReference type="ARBA" id="ARBA00023163"/>
    </source>
</evidence>
<dbReference type="Gene3D" id="1.10.1740.10">
    <property type="match status" value="1"/>
</dbReference>
<dbReference type="NCBIfam" id="NF038083">
    <property type="entry name" value="CU044_5270_fam"/>
    <property type="match status" value="1"/>
</dbReference>
<feature type="transmembrane region" description="Helical" evidence="5">
    <location>
        <begin position="140"/>
        <end position="160"/>
    </location>
</feature>
<protein>
    <recommendedName>
        <fullName evidence="6">RNA polymerase sigma-70 region 2 domain-containing protein</fullName>
    </recommendedName>
</protein>
<feature type="compositionally biased region" description="Low complexity" evidence="4">
    <location>
        <begin position="339"/>
        <end position="405"/>
    </location>
</feature>
<keyword evidence="5" id="KW-0472">Membrane</keyword>
<organism evidence="7 8">
    <name type="scientific">Streptomyces hydrogenans</name>
    <dbReference type="NCBI Taxonomy" id="1873719"/>
    <lineage>
        <taxon>Bacteria</taxon>
        <taxon>Bacillati</taxon>
        <taxon>Actinomycetota</taxon>
        <taxon>Actinomycetes</taxon>
        <taxon>Kitasatosporales</taxon>
        <taxon>Streptomycetaceae</taxon>
        <taxon>Streptomyces</taxon>
    </lineage>
</organism>
<dbReference type="PANTHER" id="PTHR43133:SF62">
    <property type="entry name" value="RNA POLYMERASE SIGMA FACTOR SIGZ"/>
    <property type="match status" value="1"/>
</dbReference>
<feature type="domain" description="RNA polymerase sigma-70 region 2" evidence="6">
    <location>
        <begin position="24"/>
        <end position="92"/>
    </location>
</feature>
<dbReference type="InterPro" id="IPR007627">
    <property type="entry name" value="RNA_pol_sigma70_r2"/>
</dbReference>
<feature type="compositionally biased region" description="Basic and acidic residues" evidence="4">
    <location>
        <begin position="218"/>
        <end position="228"/>
    </location>
</feature>
<dbReference type="RefSeq" id="WP_226652464.1">
    <property type="nucleotide sequence ID" value="NZ_BNDW01000068.1"/>
</dbReference>
<dbReference type="InterPro" id="IPR047789">
    <property type="entry name" value="CU044_5270-like"/>
</dbReference>
<evidence type="ECO:0000256" key="1">
    <source>
        <dbReference type="ARBA" id="ARBA00023015"/>
    </source>
</evidence>
<dbReference type="Proteomes" id="UP001052739">
    <property type="component" value="Unassembled WGS sequence"/>
</dbReference>
<feature type="compositionally biased region" description="Polar residues" evidence="4">
    <location>
        <begin position="406"/>
        <end position="417"/>
    </location>
</feature>
<proteinExistence type="predicted"/>
<evidence type="ECO:0000313" key="7">
    <source>
        <dbReference type="EMBL" id="GHI24968.1"/>
    </source>
</evidence>
<dbReference type="InterPro" id="IPR013325">
    <property type="entry name" value="RNA_pol_sigma_r2"/>
</dbReference>
<accession>A0ABQ3PIX4</accession>
<dbReference type="EMBL" id="BNDW01000068">
    <property type="protein sequence ID" value="GHI24968.1"/>
    <property type="molecule type" value="Genomic_DNA"/>
</dbReference>
<name>A0ABQ3PIX4_9ACTN</name>
<keyword evidence="8" id="KW-1185">Reference proteome</keyword>
<comment type="caution">
    <text evidence="7">The sequence shown here is derived from an EMBL/GenBank/DDBJ whole genome shotgun (WGS) entry which is preliminary data.</text>
</comment>